<feature type="transmembrane region" description="Helical" evidence="6">
    <location>
        <begin position="209"/>
        <end position="227"/>
    </location>
</feature>
<protein>
    <recommendedName>
        <fullName evidence="9">FUN14-domain-containing protein</fullName>
    </recommendedName>
</protein>
<evidence type="ECO:0000256" key="5">
    <source>
        <dbReference type="ARBA" id="ARBA00023136"/>
    </source>
</evidence>
<dbReference type="PANTHER" id="PTHR21346:SF0">
    <property type="entry name" value="RE45833P"/>
    <property type="match status" value="1"/>
</dbReference>
<dbReference type="PANTHER" id="PTHR21346">
    <property type="entry name" value="FUN14 DOMAIN CONTAINING"/>
    <property type="match status" value="1"/>
</dbReference>
<dbReference type="AlphaFoldDB" id="A0A164ZJZ9"/>
<name>A0A164ZJZ9_XYLHT</name>
<evidence type="ECO:0000256" key="3">
    <source>
        <dbReference type="ARBA" id="ARBA00022692"/>
    </source>
</evidence>
<keyword evidence="5 6" id="KW-0472">Membrane</keyword>
<evidence type="ECO:0000256" key="4">
    <source>
        <dbReference type="ARBA" id="ARBA00022989"/>
    </source>
</evidence>
<dbReference type="GeneID" id="28900672"/>
<sequence length="228" mass="24306">MSSTASKLCSFSTSSTSSIISTPARIASRASISRASFSKPSLSSFSTARLTPRNSRTIRRAGLGLCVGATLGLGAGSPVIQSLRPQIMYCDNGFEAFETKVGLKTTKELDREIESGREKYTYEKDAKAPVVGSETNKGVLIRQLSAGSVLGLLCGVAVSVFSKTLALVFGLAVVIVQAAASGGVHLIPYRRLQRYVQRVDIRSVLYDNIIFKLSFGTTFALAAFADFS</sequence>
<organism evidence="7 8">
    <name type="scientific">Xylona heveae (strain CBS 132557 / TC161)</name>
    <dbReference type="NCBI Taxonomy" id="1328760"/>
    <lineage>
        <taxon>Eukaryota</taxon>
        <taxon>Fungi</taxon>
        <taxon>Dikarya</taxon>
        <taxon>Ascomycota</taxon>
        <taxon>Pezizomycotina</taxon>
        <taxon>Xylonomycetes</taxon>
        <taxon>Xylonales</taxon>
        <taxon>Xylonaceae</taxon>
        <taxon>Xylona</taxon>
    </lineage>
</organism>
<evidence type="ECO:0000313" key="7">
    <source>
        <dbReference type="EMBL" id="KZF19190.1"/>
    </source>
</evidence>
<dbReference type="InParanoid" id="A0A164ZJZ9"/>
<dbReference type="RefSeq" id="XP_018184745.1">
    <property type="nucleotide sequence ID" value="XM_018335535.1"/>
</dbReference>
<reference evidence="7 8" key="1">
    <citation type="journal article" date="2016" name="Fungal Biol.">
        <title>The genome of Xylona heveae provides a window into fungal endophytism.</title>
        <authorList>
            <person name="Gazis R."/>
            <person name="Kuo A."/>
            <person name="Riley R."/>
            <person name="LaButti K."/>
            <person name="Lipzen A."/>
            <person name="Lin J."/>
            <person name="Amirebrahimi M."/>
            <person name="Hesse C.N."/>
            <person name="Spatafora J.W."/>
            <person name="Henrissat B."/>
            <person name="Hainaut M."/>
            <person name="Grigoriev I.V."/>
            <person name="Hibbett D.S."/>
        </authorList>
    </citation>
    <scope>NUCLEOTIDE SEQUENCE [LARGE SCALE GENOMIC DNA]</scope>
    <source>
        <strain evidence="7 8">TC161</strain>
    </source>
</reference>
<dbReference type="GO" id="GO:0005741">
    <property type="term" value="C:mitochondrial outer membrane"/>
    <property type="evidence" value="ECO:0007669"/>
    <property type="project" value="TreeGrafter"/>
</dbReference>
<gene>
    <name evidence="7" type="ORF">L228DRAFT_271443</name>
</gene>
<dbReference type="Pfam" id="PF04930">
    <property type="entry name" value="FUN14"/>
    <property type="match status" value="1"/>
</dbReference>
<evidence type="ECO:0000256" key="2">
    <source>
        <dbReference type="ARBA" id="ARBA00009160"/>
    </source>
</evidence>
<feature type="transmembrane region" description="Helical" evidence="6">
    <location>
        <begin position="144"/>
        <end position="161"/>
    </location>
</feature>
<evidence type="ECO:0000313" key="8">
    <source>
        <dbReference type="Proteomes" id="UP000076632"/>
    </source>
</evidence>
<proteinExistence type="inferred from homology"/>
<dbReference type="OrthoDB" id="3990500at2759"/>
<dbReference type="Proteomes" id="UP000076632">
    <property type="component" value="Unassembled WGS sequence"/>
</dbReference>
<accession>A0A164ZJZ9</accession>
<dbReference type="EMBL" id="KV407467">
    <property type="protein sequence ID" value="KZF19190.1"/>
    <property type="molecule type" value="Genomic_DNA"/>
</dbReference>
<dbReference type="InterPro" id="IPR007014">
    <property type="entry name" value="FUN14"/>
</dbReference>
<keyword evidence="4 6" id="KW-1133">Transmembrane helix</keyword>
<comment type="subcellular location">
    <subcellularLocation>
        <location evidence="1">Membrane</location>
    </subcellularLocation>
</comment>
<evidence type="ECO:0000256" key="1">
    <source>
        <dbReference type="ARBA" id="ARBA00004370"/>
    </source>
</evidence>
<dbReference type="GO" id="GO:0000422">
    <property type="term" value="P:autophagy of mitochondrion"/>
    <property type="evidence" value="ECO:0007669"/>
    <property type="project" value="TreeGrafter"/>
</dbReference>
<comment type="similarity">
    <text evidence="2">Belongs to the FUN14 family.</text>
</comment>
<dbReference type="STRING" id="1328760.A0A164ZJZ9"/>
<keyword evidence="3 6" id="KW-0812">Transmembrane</keyword>
<evidence type="ECO:0000256" key="6">
    <source>
        <dbReference type="SAM" id="Phobius"/>
    </source>
</evidence>
<evidence type="ECO:0008006" key="9">
    <source>
        <dbReference type="Google" id="ProtNLM"/>
    </source>
</evidence>
<keyword evidence="8" id="KW-1185">Reference proteome</keyword>
<feature type="transmembrane region" description="Helical" evidence="6">
    <location>
        <begin position="167"/>
        <end position="188"/>
    </location>
</feature>